<comment type="caution">
    <text evidence="2">The sequence shown here is derived from an EMBL/GenBank/DDBJ whole genome shotgun (WGS) entry which is preliminary data.</text>
</comment>
<keyword evidence="3" id="KW-1185">Reference proteome</keyword>
<dbReference type="PANTHER" id="PTHR19446">
    <property type="entry name" value="REVERSE TRANSCRIPTASES"/>
    <property type="match status" value="1"/>
</dbReference>
<reference evidence="2" key="2">
    <citation type="journal article" date="2019" name="Gigascience">
        <title>High-quality Schistosoma haematobium genome achieved by single-molecule and long-range sequencing.</title>
        <authorList>
            <person name="Stroehlein A.J."/>
            <person name="Korhonen P.K."/>
            <person name="Chong T.M."/>
            <person name="Lim Y.L."/>
            <person name="Chan K.G."/>
            <person name="Webster B."/>
            <person name="Rollinson D."/>
            <person name="Brindley P.J."/>
            <person name="Gasser R.B."/>
            <person name="Young N.D."/>
        </authorList>
    </citation>
    <scope>NUCLEOTIDE SEQUENCE</scope>
</reference>
<proteinExistence type="predicted"/>
<dbReference type="CTD" id="75576412"/>
<accession>A0A922IF65</accession>
<dbReference type="AlphaFoldDB" id="A0A922IF65"/>
<reference evidence="2" key="3">
    <citation type="submission" date="2021-06" db="EMBL/GenBank/DDBJ databases">
        <title>Chromosome-level genome assembly for S. haematobium.</title>
        <authorList>
            <person name="Stroehlein A.J."/>
        </authorList>
    </citation>
    <scope>NUCLEOTIDE SEQUENCE</scope>
</reference>
<reference evidence="2" key="1">
    <citation type="journal article" date="2012" name="Nat. Genet.">
        <title>Whole-genome sequence of Schistosoma haematobium.</title>
        <authorList>
            <person name="Young N.D."/>
            <person name="Jex A.R."/>
            <person name="Li B."/>
            <person name="Liu S."/>
            <person name="Yang L."/>
            <person name="Xiong Z."/>
            <person name="Li Y."/>
            <person name="Cantacessi C."/>
            <person name="Hall R.S."/>
            <person name="Xu X."/>
            <person name="Chen F."/>
            <person name="Wu X."/>
            <person name="Zerlotini A."/>
            <person name="Oliveira G."/>
            <person name="Hofmann A."/>
            <person name="Zhang G."/>
            <person name="Fang X."/>
            <person name="Kang Y."/>
            <person name="Campbell B.E."/>
            <person name="Loukas A."/>
            <person name="Ranganathan S."/>
            <person name="Rollinson D."/>
            <person name="Rinaldi G."/>
            <person name="Brindley P.J."/>
            <person name="Yang H."/>
            <person name="Wang J."/>
            <person name="Wang J."/>
            <person name="Gasser R.B."/>
        </authorList>
    </citation>
    <scope>NUCLEOTIDE SEQUENCE</scope>
</reference>
<dbReference type="Proteomes" id="UP000471633">
    <property type="component" value="Unassembled WGS sequence"/>
</dbReference>
<dbReference type="GeneID" id="75576412"/>
<reference evidence="2" key="4">
    <citation type="journal article" date="2022" name="PLoS Pathog.">
        <title>Chromosome-level genome of Schistosoma haematobium underpins genome-wide explorations of molecular variation.</title>
        <authorList>
            <person name="Stroehlein A.J."/>
            <person name="Korhonen P.K."/>
            <person name="Lee V.V."/>
            <person name="Ralph S.A."/>
            <person name="Mentink-Kane M."/>
            <person name="You H."/>
            <person name="McManus D.P."/>
            <person name="Tchuente L.T."/>
            <person name="Stothard J.R."/>
            <person name="Kaur P."/>
            <person name="Dudchenko O."/>
            <person name="Aiden E.L."/>
            <person name="Yang B."/>
            <person name="Yang H."/>
            <person name="Emery A.M."/>
            <person name="Webster B.L."/>
            <person name="Brindley P.J."/>
            <person name="Rollinson D."/>
            <person name="Chang B.C.H."/>
            <person name="Gasser R.B."/>
            <person name="Young N.D."/>
        </authorList>
    </citation>
    <scope>NUCLEOTIDE SEQUENCE</scope>
</reference>
<name>A0A922IF65_SCHHA</name>
<dbReference type="KEGG" id="shx:MS3_00000542"/>
<dbReference type="CDD" id="cd01650">
    <property type="entry name" value="RT_nLTR_like"/>
    <property type="match status" value="1"/>
</dbReference>
<evidence type="ECO:0000313" key="2">
    <source>
        <dbReference type="EMBL" id="KAH9577887.1"/>
    </source>
</evidence>
<dbReference type="EMBL" id="AMPZ03000163">
    <property type="protein sequence ID" value="KAH9577887.1"/>
    <property type="molecule type" value="Genomic_DNA"/>
</dbReference>
<organism evidence="2 3">
    <name type="scientific">Schistosoma haematobium</name>
    <name type="common">Blood fluke</name>
    <dbReference type="NCBI Taxonomy" id="6185"/>
    <lineage>
        <taxon>Eukaryota</taxon>
        <taxon>Metazoa</taxon>
        <taxon>Spiralia</taxon>
        <taxon>Lophotrochozoa</taxon>
        <taxon>Platyhelminthes</taxon>
        <taxon>Trematoda</taxon>
        <taxon>Digenea</taxon>
        <taxon>Strigeidida</taxon>
        <taxon>Schistosomatoidea</taxon>
        <taxon>Schistosomatidae</taxon>
        <taxon>Schistosoma</taxon>
    </lineage>
</organism>
<protein>
    <recommendedName>
        <fullName evidence="1">Reverse transcriptase domain-containing protein</fullName>
    </recommendedName>
</protein>
<feature type="domain" description="Reverse transcriptase" evidence="1">
    <location>
        <begin position="55"/>
        <end position="172"/>
    </location>
</feature>
<gene>
    <name evidence="2" type="ORF">MS3_00000542</name>
</gene>
<dbReference type="InterPro" id="IPR000477">
    <property type="entry name" value="RT_dom"/>
</dbReference>
<dbReference type="RefSeq" id="XP_051063899.1">
    <property type="nucleotide sequence ID" value="XM_051208270.1"/>
</dbReference>
<dbReference type="Pfam" id="PF00078">
    <property type="entry name" value="RVT_1"/>
    <property type="match status" value="1"/>
</dbReference>
<evidence type="ECO:0000259" key="1">
    <source>
        <dbReference type="Pfam" id="PF00078"/>
    </source>
</evidence>
<sequence>MAVGPDGLALEVFKDGGPILAIRWTNILAKIWELDVIPSDWSQSLIVTIYKVGLKSSCDNHRGISLTNIVSKVLASIIIGRPTKTRELQTRENQSVFRPGHGCIDHIFTIRQVLEHRHTYRRPTMVVFLDLKAAVDSVDRDILWQCLSLKGVPQKYVNLVRALYPNTTSRVRADGDLSSGFASVKAAHFLHFCLTSSQTY</sequence>
<evidence type="ECO:0000313" key="3">
    <source>
        <dbReference type="Proteomes" id="UP000471633"/>
    </source>
</evidence>